<dbReference type="Proteomes" id="UP000076482">
    <property type="component" value="Unassembled WGS sequence"/>
</dbReference>
<evidence type="ECO:0000313" key="16">
    <source>
        <dbReference type="EMBL" id="TNC01946.1"/>
    </source>
</evidence>
<evidence type="ECO:0000313" key="19">
    <source>
        <dbReference type="Proteomes" id="UP000186535"/>
    </source>
</evidence>
<comment type="similarity">
    <text evidence="1 6">Belongs to the NusB family.</text>
</comment>
<dbReference type="GO" id="GO:0006353">
    <property type="term" value="P:DNA-templated transcription termination"/>
    <property type="evidence" value="ECO:0007669"/>
    <property type="project" value="UniProtKB-UniRule"/>
</dbReference>
<dbReference type="GeneID" id="93006920"/>
<evidence type="ECO:0000313" key="13">
    <source>
        <dbReference type="EMBL" id="PFE19532.1"/>
    </source>
</evidence>
<evidence type="ECO:0000313" key="14">
    <source>
        <dbReference type="EMBL" id="PFU40085.1"/>
    </source>
</evidence>
<evidence type="ECO:0000256" key="6">
    <source>
        <dbReference type="HAMAP-Rule" id="MF_00073"/>
    </source>
</evidence>
<dbReference type="GO" id="GO:0031564">
    <property type="term" value="P:transcription antitermination"/>
    <property type="evidence" value="ECO:0007669"/>
    <property type="project" value="UniProtKB-KW"/>
</dbReference>
<dbReference type="Gene3D" id="1.10.940.10">
    <property type="entry name" value="NusB-like"/>
    <property type="match status" value="1"/>
</dbReference>
<reference evidence="21 22" key="4">
    <citation type="submission" date="2017-09" db="EMBL/GenBank/DDBJ databases">
        <title>Large-scale bioinformatics analysis of Bacillus genomes uncovers conserved roles of natural products in bacterial physiology.</title>
        <authorList>
            <consortium name="Agbiome Team Llc"/>
            <person name="Bleich R.M."/>
            <person name="Grubbs K.J."/>
            <person name="Santa Maria K.C."/>
            <person name="Allen S.E."/>
            <person name="Farag S."/>
            <person name="Shank E.A."/>
            <person name="Bowers A."/>
        </authorList>
    </citation>
    <scope>NUCLEOTIDE SEQUENCE [LARGE SCALE GENOMIC DNA]</scope>
    <source>
        <strain evidence="13 21">AFS022681</strain>
        <strain evidence="15 22">AFS050027</strain>
        <strain evidence="14 23">AFS061806</strain>
    </source>
</reference>
<keyword evidence="5 6" id="KW-0804">Transcription</keyword>
<evidence type="ECO:0000313" key="9">
    <source>
        <dbReference type="EMBL" id="KZD66992.1"/>
    </source>
</evidence>
<gene>
    <name evidence="6 10" type="primary">nusB</name>
    <name evidence="8" type="ORF">AT274_27675</name>
    <name evidence="9" type="ORF">B4088_2203</name>
    <name evidence="11" type="ORF">BJR07_08660</name>
    <name evidence="12" type="ORF">CN263_07145</name>
    <name evidence="13" type="ORF">CN307_02330</name>
    <name evidence="15" type="ORF">CN984_14280</name>
    <name evidence="14" type="ORF">COK86_20030</name>
    <name evidence="16" type="ORF">FHG65_06765</name>
    <name evidence="10" type="ORF">JCR31_06610</name>
</gene>
<dbReference type="EMBL" id="LJKE01000041">
    <property type="protein sequence ID" value="KZD66992.1"/>
    <property type="molecule type" value="Genomic_DNA"/>
</dbReference>
<dbReference type="EMBL" id="NTRC01000005">
    <property type="protein sequence ID" value="PFD23549.1"/>
    <property type="molecule type" value="Genomic_DNA"/>
</dbReference>
<dbReference type="Proteomes" id="UP000075591">
    <property type="component" value="Unassembled WGS sequence"/>
</dbReference>
<dbReference type="PATRIC" id="fig|1396.419.peg.5620"/>
<evidence type="ECO:0000259" key="7">
    <source>
        <dbReference type="Pfam" id="PF01029"/>
    </source>
</evidence>
<keyword evidence="4 6" id="KW-0805">Transcription regulation</keyword>
<reference evidence="11 19" key="3">
    <citation type="submission" date="2016-11" db="EMBL/GenBank/DDBJ databases">
        <title>Identification of Bacillus cereus isolated from egg-white.</title>
        <authorList>
            <person name="Soni A."/>
            <person name="Oey I."/>
            <person name="Silcock P."/>
            <person name="Bremer P."/>
        </authorList>
    </citation>
    <scope>NUCLEOTIDE SEQUENCE [LARGE SCALE GENOMIC DNA]</scope>
    <source>
        <strain evidence="11 19">NZAS03</strain>
    </source>
</reference>
<dbReference type="Proteomes" id="UP000186535">
    <property type="component" value="Unassembled WGS sequence"/>
</dbReference>
<dbReference type="SMR" id="A0A063C876"/>
<dbReference type="Proteomes" id="UP000613452">
    <property type="component" value="Unassembled WGS sequence"/>
</dbReference>
<evidence type="ECO:0000256" key="3">
    <source>
        <dbReference type="ARBA" id="ARBA00022884"/>
    </source>
</evidence>
<dbReference type="Proteomes" id="UP000219743">
    <property type="component" value="Unassembled WGS sequence"/>
</dbReference>
<evidence type="ECO:0000313" key="8">
    <source>
        <dbReference type="EMBL" id="KXX86017.1"/>
    </source>
</evidence>
<dbReference type="FunFam" id="1.10.940.10:FF:000003">
    <property type="entry name" value="Transcription antitermination factor NusB"/>
    <property type="match status" value="1"/>
</dbReference>
<reference evidence="9 18" key="1">
    <citation type="submission" date="2015-09" db="EMBL/GenBank/DDBJ databases">
        <title>Bacillus cereus food isolates.</title>
        <authorList>
            <person name="Boekhorst J."/>
        </authorList>
    </citation>
    <scope>NUCLEOTIDE SEQUENCE [LARGE SCALE GENOMIC DNA]</scope>
    <source>
        <strain evidence="9 18">B4088</strain>
    </source>
</reference>
<evidence type="ECO:0000313" key="10">
    <source>
        <dbReference type="EMBL" id="MBK1607582.1"/>
    </source>
</evidence>
<dbReference type="Pfam" id="PF01029">
    <property type="entry name" value="NusB"/>
    <property type="match status" value="1"/>
</dbReference>
<dbReference type="Proteomes" id="UP000309400">
    <property type="component" value="Unassembled WGS sequence"/>
</dbReference>
<comment type="caution">
    <text evidence="11">The sequence shown here is derived from an EMBL/GenBank/DDBJ whole genome shotgun (WGS) entry which is preliminary data.</text>
</comment>
<dbReference type="EMBL" id="NTRR01000003">
    <property type="protein sequence ID" value="PFE19532.1"/>
    <property type="molecule type" value="Genomic_DNA"/>
</dbReference>
<dbReference type="InterPro" id="IPR006027">
    <property type="entry name" value="NusB_RsmB_TIM44"/>
</dbReference>
<dbReference type="eggNOG" id="COG0781">
    <property type="taxonomic scope" value="Bacteria"/>
</dbReference>
<dbReference type="GO" id="GO:0003723">
    <property type="term" value="F:RNA binding"/>
    <property type="evidence" value="ECO:0007669"/>
    <property type="project" value="UniProtKB-UniRule"/>
</dbReference>
<evidence type="ECO:0000313" key="17">
    <source>
        <dbReference type="Proteomes" id="UP000075591"/>
    </source>
</evidence>
<evidence type="ECO:0000313" key="23">
    <source>
        <dbReference type="Proteomes" id="UP000224076"/>
    </source>
</evidence>
<evidence type="ECO:0000313" key="12">
    <source>
        <dbReference type="EMBL" id="PFD23549.1"/>
    </source>
</evidence>
<reference evidence="8 17" key="2">
    <citation type="submission" date="2015-12" db="EMBL/GenBank/DDBJ databases">
        <title>Bacillus cereus Group isolate.</title>
        <authorList>
            <person name="Kovac J."/>
        </authorList>
    </citation>
    <scope>NUCLEOTIDE SEQUENCE [LARGE SCALE GENOMIC DNA]</scope>
    <source>
        <strain evidence="8 17">FSL W8-0275</strain>
    </source>
</reference>
<evidence type="ECO:0000313" key="21">
    <source>
        <dbReference type="Proteomes" id="UP000220032"/>
    </source>
</evidence>
<dbReference type="KEGG" id="bcef:BcrFT9_03282"/>
<evidence type="ECO:0000313" key="15">
    <source>
        <dbReference type="EMBL" id="PGO28568.1"/>
    </source>
</evidence>
<dbReference type="InterPro" id="IPR011605">
    <property type="entry name" value="NusB_fam"/>
</dbReference>
<dbReference type="EMBL" id="NVDG01000033">
    <property type="protein sequence ID" value="PFU40085.1"/>
    <property type="molecule type" value="Genomic_DNA"/>
</dbReference>
<proteinExistence type="inferred from homology"/>
<evidence type="ECO:0000313" key="22">
    <source>
        <dbReference type="Proteomes" id="UP000223777"/>
    </source>
</evidence>
<dbReference type="EMBL" id="MPON01000001">
    <property type="protein sequence ID" value="OKA41970.1"/>
    <property type="molecule type" value="Genomic_DNA"/>
</dbReference>
<dbReference type="Proteomes" id="UP000223777">
    <property type="component" value="Unassembled WGS sequence"/>
</dbReference>
<evidence type="ECO:0000313" key="11">
    <source>
        <dbReference type="EMBL" id="OKA41970.1"/>
    </source>
</evidence>
<dbReference type="GO" id="GO:0005829">
    <property type="term" value="C:cytosol"/>
    <property type="evidence" value="ECO:0007669"/>
    <property type="project" value="TreeGrafter"/>
</dbReference>
<keyword evidence="3 6" id="KW-0694">RNA-binding</keyword>
<evidence type="ECO:0000313" key="25">
    <source>
        <dbReference type="Proteomes" id="UP000613452"/>
    </source>
</evidence>
<reference evidence="16 24" key="6">
    <citation type="submission" date="2019-06" db="EMBL/GenBank/DDBJ databases">
        <title>Biocontrol Bacillus strains from Vietnam.</title>
        <authorList>
            <person name="Borriss R."/>
            <person name="Lasch P."/>
            <person name="Thanh Tam L.T."/>
        </authorList>
    </citation>
    <scope>NUCLEOTIDE SEQUENCE [LARGE SCALE GENOMIC DNA]</scope>
    <source>
        <strain evidence="16 24">A8</strain>
    </source>
</reference>
<dbReference type="Proteomes" id="UP000224076">
    <property type="component" value="Unassembled WGS sequence"/>
</dbReference>
<dbReference type="PANTHER" id="PTHR11078">
    <property type="entry name" value="N UTILIZATION SUBSTANCE PROTEIN B-RELATED"/>
    <property type="match status" value="1"/>
</dbReference>
<protein>
    <recommendedName>
        <fullName evidence="6">Transcription antitermination protein NusB</fullName>
    </recommendedName>
    <alternativeName>
        <fullName evidence="6">Antitermination factor NusB</fullName>
    </alternativeName>
</protein>
<evidence type="ECO:0000256" key="1">
    <source>
        <dbReference type="ARBA" id="ARBA00005952"/>
    </source>
</evidence>
<dbReference type="Proteomes" id="UP000220032">
    <property type="component" value="Unassembled WGS sequence"/>
</dbReference>
<dbReference type="CDD" id="cd00619">
    <property type="entry name" value="Terminator_NusB"/>
    <property type="match status" value="1"/>
</dbReference>
<dbReference type="NCBIfam" id="TIGR01951">
    <property type="entry name" value="nusB"/>
    <property type="match status" value="1"/>
</dbReference>
<keyword evidence="2 6" id="KW-0889">Transcription antitermination</keyword>
<dbReference type="SUPFAM" id="SSF48013">
    <property type="entry name" value="NusB-like"/>
    <property type="match status" value="1"/>
</dbReference>
<dbReference type="InterPro" id="IPR035926">
    <property type="entry name" value="NusB-like_sf"/>
</dbReference>
<dbReference type="EMBL" id="NUIL01000017">
    <property type="protein sequence ID" value="PGO28568.1"/>
    <property type="molecule type" value="Genomic_DNA"/>
</dbReference>
<evidence type="ECO:0000313" key="18">
    <source>
        <dbReference type="Proteomes" id="UP000076482"/>
    </source>
</evidence>
<comment type="function">
    <text evidence="6">Involved in transcription antitermination. Required for transcription of ribosomal RNA (rRNA) genes. Binds specifically to the boxA antiterminator sequence of the ribosomal RNA (rrn) operons.</text>
</comment>
<dbReference type="AlphaFoldDB" id="A0A063C876"/>
<dbReference type="EMBL" id="JAEFBZ010000001">
    <property type="protein sequence ID" value="MBK1607582.1"/>
    <property type="molecule type" value="Genomic_DNA"/>
</dbReference>
<dbReference type="PANTHER" id="PTHR11078:SF3">
    <property type="entry name" value="ANTITERMINATION NUSB DOMAIN-CONTAINING PROTEIN"/>
    <property type="match status" value="1"/>
</dbReference>
<dbReference type="OMA" id="DRMPVVD"/>
<dbReference type="NCBIfam" id="NF001223">
    <property type="entry name" value="PRK00202.1-1"/>
    <property type="match status" value="1"/>
</dbReference>
<dbReference type="GeneID" id="92799545"/>
<evidence type="ECO:0000313" key="20">
    <source>
        <dbReference type="Proteomes" id="UP000219743"/>
    </source>
</evidence>
<sequence>MKRRTARERAMQALYQMDITGELEPKVAVENTLDEGEETNEFLESLVVGFVENKEVIDEAIRQNLKKWKLERISIVDRSILRVAVYEMKYMEEIPHNVTINEAIEIAKTFGDEESRRFINGVLSNIKDTL</sequence>
<accession>A0A063C876</accession>
<reference evidence="12 20" key="5">
    <citation type="submission" date="2017-09" db="EMBL/GenBank/DDBJ databases">
        <title>Large-scale bioinformatics analysis of Bacillus genomes uncovers conserved roles of natural products in bacterial physiology.</title>
        <authorList>
            <consortium name="Agbiome Team Llc"/>
            <person name="Bleich R.M."/>
            <person name="Kirk G.J."/>
            <person name="Santa Maria K.C."/>
            <person name="Allen S.E."/>
            <person name="Farag S."/>
            <person name="Shank E.A."/>
            <person name="Bowers A."/>
        </authorList>
    </citation>
    <scope>NUCLEOTIDE SEQUENCE [LARGE SCALE GENOMIC DNA]</scope>
    <source>
        <strain evidence="12 20">AFS024404</strain>
    </source>
</reference>
<evidence type="ECO:0000256" key="5">
    <source>
        <dbReference type="ARBA" id="ARBA00023163"/>
    </source>
</evidence>
<organism evidence="11 19">
    <name type="scientific">Bacillus cereus</name>
    <dbReference type="NCBI Taxonomy" id="1396"/>
    <lineage>
        <taxon>Bacteria</taxon>
        <taxon>Bacillati</taxon>
        <taxon>Bacillota</taxon>
        <taxon>Bacilli</taxon>
        <taxon>Bacillales</taxon>
        <taxon>Bacillaceae</taxon>
        <taxon>Bacillus</taxon>
        <taxon>Bacillus cereus group</taxon>
    </lineage>
</organism>
<dbReference type="HAMAP" id="MF_00073">
    <property type="entry name" value="NusB"/>
    <property type="match status" value="1"/>
</dbReference>
<name>A0A063C876_BACCE</name>
<reference evidence="10 25" key="7">
    <citation type="submission" date="2020-12" db="EMBL/GenBank/DDBJ databases">
        <title>Genome assembly for a thermostable protease producing Bacillus cereus MAKP1 strain isolated from chicken gut.</title>
        <authorList>
            <person name="Malaviya A."/>
        </authorList>
    </citation>
    <scope>NUCLEOTIDE SEQUENCE [LARGE SCALE GENOMIC DNA]</scope>
    <source>
        <strain evidence="10 25">MAKP1</strain>
    </source>
</reference>
<dbReference type="EMBL" id="LOMT01000150">
    <property type="protein sequence ID" value="KXX86017.1"/>
    <property type="molecule type" value="Genomic_DNA"/>
</dbReference>
<dbReference type="EMBL" id="VDDR01000002">
    <property type="protein sequence ID" value="TNC01946.1"/>
    <property type="molecule type" value="Genomic_DNA"/>
</dbReference>
<feature type="domain" description="NusB/RsmB/TIM44" evidence="7">
    <location>
        <begin position="5"/>
        <end position="127"/>
    </location>
</feature>
<evidence type="ECO:0000256" key="2">
    <source>
        <dbReference type="ARBA" id="ARBA00022814"/>
    </source>
</evidence>
<evidence type="ECO:0000313" key="24">
    <source>
        <dbReference type="Proteomes" id="UP000309400"/>
    </source>
</evidence>
<dbReference type="RefSeq" id="WP_000830249.1">
    <property type="nucleotide sequence ID" value="NZ_AP022857.1"/>
</dbReference>
<evidence type="ECO:0000256" key="4">
    <source>
        <dbReference type="ARBA" id="ARBA00023015"/>
    </source>
</evidence>